<dbReference type="AlphaFoldDB" id="A0A5N7DRM3"/>
<reference evidence="1 2" key="1">
    <citation type="submission" date="2019-04" db="EMBL/GenBank/DDBJ databases">
        <authorList>
            <consortium name="DOE Joint Genome Institute"/>
            <person name="Mondo S."/>
            <person name="Kjaerbolling I."/>
            <person name="Vesth T."/>
            <person name="Frisvad J.C."/>
            <person name="Nybo J.L."/>
            <person name="Theobald S."/>
            <person name="Kildgaard S."/>
            <person name="Isbrandt T."/>
            <person name="Kuo A."/>
            <person name="Sato A."/>
            <person name="Lyhne E.K."/>
            <person name="Kogle M.E."/>
            <person name="Wiebenga A."/>
            <person name="Kun R.S."/>
            <person name="Lubbers R.J."/>
            <person name="Makela M.R."/>
            <person name="Barry K."/>
            <person name="Chovatia M."/>
            <person name="Clum A."/>
            <person name="Daum C."/>
            <person name="Haridas S."/>
            <person name="He G."/>
            <person name="LaButti K."/>
            <person name="Lipzen A."/>
            <person name="Riley R."/>
            <person name="Salamov A."/>
            <person name="Simmons B.A."/>
            <person name="Magnuson J.K."/>
            <person name="Henrissat B."/>
            <person name="Mortensen U.H."/>
            <person name="Larsen T.O."/>
            <person name="Devries R.P."/>
            <person name="Grigoriev I.V."/>
            <person name="Machida M."/>
            <person name="Baker S.E."/>
            <person name="Andersen M.R."/>
            <person name="Cantor M.N."/>
            <person name="Hua S.X."/>
        </authorList>
    </citation>
    <scope>NUCLEOTIDE SEQUENCE [LARGE SCALE GENOMIC DNA]</scope>
    <source>
        <strain evidence="1 2">CBS 119388</strain>
    </source>
</reference>
<dbReference type="Proteomes" id="UP000325579">
    <property type="component" value="Unassembled WGS sequence"/>
</dbReference>
<keyword evidence="2" id="KW-1185">Reference proteome</keyword>
<name>A0A5N7DRM3_9EURO</name>
<sequence>MQEFIILGEGFGSPPPFFSPHCDETESNGDCAETRESAIPLIPTLSTPRGFSTIFGELADRPSQRAPVQWVQSVFDFFFMLGLVCSVQFVAQHGNLHTMLDLQNYYAGRQ</sequence>
<dbReference type="GeneID" id="43663534"/>
<evidence type="ECO:0000313" key="1">
    <source>
        <dbReference type="EMBL" id="KAE8409092.1"/>
    </source>
</evidence>
<accession>A0A5N7DRM3</accession>
<dbReference type="OrthoDB" id="10408674at2759"/>
<proteinExistence type="predicted"/>
<protein>
    <submittedName>
        <fullName evidence="1">Uncharacterized protein</fullName>
    </submittedName>
</protein>
<evidence type="ECO:0000313" key="2">
    <source>
        <dbReference type="Proteomes" id="UP000325579"/>
    </source>
</evidence>
<dbReference type="RefSeq" id="XP_031946411.1">
    <property type="nucleotide sequence ID" value="XM_032078843.1"/>
</dbReference>
<dbReference type="EMBL" id="ML736741">
    <property type="protein sequence ID" value="KAE8409092.1"/>
    <property type="molecule type" value="Genomic_DNA"/>
</dbReference>
<organism evidence="1 2">
    <name type="scientific">Aspergillus pseudonomiae</name>
    <dbReference type="NCBI Taxonomy" id="1506151"/>
    <lineage>
        <taxon>Eukaryota</taxon>
        <taxon>Fungi</taxon>
        <taxon>Dikarya</taxon>
        <taxon>Ascomycota</taxon>
        <taxon>Pezizomycotina</taxon>
        <taxon>Eurotiomycetes</taxon>
        <taxon>Eurotiomycetidae</taxon>
        <taxon>Eurotiales</taxon>
        <taxon>Aspergillaceae</taxon>
        <taxon>Aspergillus</taxon>
        <taxon>Aspergillus subgen. Circumdati</taxon>
    </lineage>
</organism>
<gene>
    <name evidence="1" type="ORF">BDV37DRAFT_141827</name>
</gene>